<evidence type="ECO:0000313" key="4">
    <source>
        <dbReference type="Proteomes" id="UP000283619"/>
    </source>
</evidence>
<evidence type="ECO:0000256" key="1">
    <source>
        <dbReference type="SAM" id="SignalP"/>
    </source>
</evidence>
<keyword evidence="1" id="KW-0732">Signal</keyword>
<organism evidence="3 4">
    <name type="scientific">Pseudomonas fluorescens</name>
    <dbReference type="NCBI Taxonomy" id="294"/>
    <lineage>
        <taxon>Bacteria</taxon>
        <taxon>Pseudomonadati</taxon>
        <taxon>Pseudomonadota</taxon>
        <taxon>Gammaproteobacteria</taxon>
        <taxon>Pseudomonadales</taxon>
        <taxon>Pseudomonadaceae</taxon>
        <taxon>Pseudomonas</taxon>
    </lineage>
</organism>
<accession>A0A423NZR3</accession>
<proteinExistence type="predicted"/>
<dbReference type="RefSeq" id="WP_077573768.1">
    <property type="nucleotide sequence ID" value="NZ_MOBZ01000020.1"/>
</dbReference>
<protein>
    <recommendedName>
        <fullName evidence="2">Tle cognate immunity protein 4 C-terminal domain-containing protein</fullName>
    </recommendedName>
</protein>
<comment type="caution">
    <text evidence="3">The sequence shown here is derived from an EMBL/GenBank/DDBJ whole genome shotgun (WGS) entry which is preliminary data.</text>
</comment>
<name>A0A423NZR3_PSEFL</name>
<reference evidence="3 4" key="1">
    <citation type="submission" date="2016-10" db="EMBL/GenBank/DDBJ databases">
        <title>Comparative genome analysis of multiple Pseudomonas spp. focuses on biocontrol and plant growth promoting traits.</title>
        <authorList>
            <person name="Tao X.-Y."/>
            <person name="Taylor C.G."/>
        </authorList>
    </citation>
    <scope>NUCLEOTIDE SEQUENCE [LARGE SCALE GENOMIC DNA]</scope>
    <source>
        <strain evidence="3 4">36G2</strain>
    </source>
</reference>
<dbReference type="Pfam" id="PF18426">
    <property type="entry name" value="Tli4_C"/>
    <property type="match status" value="1"/>
</dbReference>
<sequence length="438" mass="49209">MRHLPLMLALLTPAEAWANAAPADNPKWRTECLGRTLFDVPGDIEWHVAGGHWNYPDFGIYSPNIDPSEKQLSYGDSPFRKNGYLFDIEVSPPTTLAVFQQLKDRHGPDMEGAQTRAIEKKIDAIKQALTWELEQSNPEQFNALKAERYALEDKRVRLSKLYSETVLLRGTIAAFTESGRPTEKLQSELETYQKELATYPSDAQFEQERYVDWDIADAQISWAPGKLVALLWRGDHVYRFTVTDSTPGNQTDQALETLKPKVQTVLANFRPRAPFEIPQEPGFCLPFGFIADNGRENYAVTLAWHPTKNPRLLYSLNLSNESDKALKLLPLLTSTMFANPFANAVERNRFGPEPAKIGAIDGVIGGARYRGIDPDNGERETAERFTLTAGHTNSESSPALVLKVESFANHQPLGFEQVKTLLMHTLQSVRPLPESTQK</sequence>
<dbReference type="InterPro" id="IPR041290">
    <property type="entry name" value="Tli4_C"/>
</dbReference>
<feature type="signal peptide" evidence="1">
    <location>
        <begin position="1"/>
        <end position="18"/>
    </location>
</feature>
<evidence type="ECO:0000313" key="3">
    <source>
        <dbReference type="EMBL" id="ROO03880.1"/>
    </source>
</evidence>
<feature type="chain" id="PRO_5019468727" description="Tle cognate immunity protein 4 C-terminal domain-containing protein" evidence="1">
    <location>
        <begin position="19"/>
        <end position="438"/>
    </location>
</feature>
<feature type="domain" description="Tle cognate immunity protein 4 C-terminal" evidence="2">
    <location>
        <begin position="276"/>
        <end position="330"/>
    </location>
</feature>
<gene>
    <name evidence="3" type="ORF">BK673_24720</name>
</gene>
<dbReference type="Proteomes" id="UP000283619">
    <property type="component" value="Unassembled WGS sequence"/>
</dbReference>
<dbReference type="EMBL" id="MOBZ01000020">
    <property type="protein sequence ID" value="ROO03880.1"/>
    <property type="molecule type" value="Genomic_DNA"/>
</dbReference>
<dbReference type="AlphaFoldDB" id="A0A423NZR3"/>
<evidence type="ECO:0000259" key="2">
    <source>
        <dbReference type="Pfam" id="PF18426"/>
    </source>
</evidence>